<evidence type="ECO:0000313" key="2">
    <source>
        <dbReference type="Proteomes" id="UP000244934"/>
    </source>
</evidence>
<sequence length="46" mass="4940">MKKLPGMLVGTIIGLVAWWPTQSVASAILLGVACGVAWDLWRKKSS</sequence>
<proteinExistence type="predicted"/>
<dbReference type="AlphaFoldDB" id="A0A2R8CP92"/>
<protein>
    <submittedName>
        <fullName evidence="1">Uncharacterized protein</fullName>
    </submittedName>
</protein>
<evidence type="ECO:0000313" key="1">
    <source>
        <dbReference type="EMBL" id="SPJ34705.1"/>
    </source>
</evidence>
<organism evidence="1 2">
    <name type="scientific">Kushneria phyllosphaerae</name>
    <dbReference type="NCBI Taxonomy" id="2100822"/>
    <lineage>
        <taxon>Bacteria</taxon>
        <taxon>Pseudomonadati</taxon>
        <taxon>Pseudomonadota</taxon>
        <taxon>Gammaproteobacteria</taxon>
        <taxon>Oceanospirillales</taxon>
        <taxon>Halomonadaceae</taxon>
        <taxon>Kushneria</taxon>
    </lineage>
</organism>
<dbReference type="Proteomes" id="UP000244934">
    <property type="component" value="Unassembled WGS sequence"/>
</dbReference>
<name>A0A2R8CP92_9GAMM</name>
<accession>A0A2R8CP92</accession>
<dbReference type="EMBL" id="ONZI01000004">
    <property type="protein sequence ID" value="SPJ34705.1"/>
    <property type="molecule type" value="Genomic_DNA"/>
</dbReference>
<reference evidence="2" key="1">
    <citation type="submission" date="2018-03" db="EMBL/GenBank/DDBJ databases">
        <authorList>
            <person name="Navarro De La Torre S."/>
        </authorList>
    </citation>
    <scope>NUCLEOTIDE SEQUENCE [LARGE SCALE GENOMIC DNA]</scope>
    <source>
        <strain evidence="2">EAod3</strain>
    </source>
</reference>
<dbReference type="RefSeq" id="WP_165814262.1">
    <property type="nucleotide sequence ID" value="NZ_ONZI01000004.1"/>
</dbReference>
<gene>
    <name evidence="1" type="ORF">KSP9073_02751</name>
</gene>
<dbReference type="PROSITE" id="PS51257">
    <property type="entry name" value="PROKAR_LIPOPROTEIN"/>
    <property type="match status" value="1"/>
</dbReference>
<keyword evidence="2" id="KW-1185">Reference proteome</keyword>